<dbReference type="SMART" id="SM01169">
    <property type="entry name" value="DUF1943"/>
    <property type="match status" value="1"/>
</dbReference>
<dbReference type="STRING" id="48698.ENSPFOP00000019315"/>
<dbReference type="Gene3D" id="2.30.230.10">
    <property type="entry name" value="Lipovitellin, beta-sheet shell regions, chain A"/>
    <property type="match status" value="1"/>
</dbReference>
<accession>A0A087YMR2</accession>
<dbReference type="GO" id="GO:0005811">
    <property type="term" value="C:lipid droplet"/>
    <property type="evidence" value="ECO:0007669"/>
    <property type="project" value="UniProtKB-SubCell"/>
</dbReference>
<dbReference type="InterPro" id="IPR009454">
    <property type="entry name" value="Lipid_transpt_open_b-sht"/>
</dbReference>
<evidence type="ECO:0000256" key="2">
    <source>
        <dbReference type="ARBA" id="ARBA00022448"/>
    </source>
</evidence>
<dbReference type="InterPro" id="IPR011030">
    <property type="entry name" value="Lipovitellin_superhlx_dom"/>
</dbReference>
<feature type="domain" description="Vitellogenin" evidence="9">
    <location>
        <begin position="58"/>
        <end position="674"/>
    </location>
</feature>
<keyword evidence="11" id="KW-1185">Reference proteome</keyword>
<dbReference type="EMBL" id="AYCK01000265">
    <property type="status" value="NOT_ANNOTATED_CDS"/>
    <property type="molecule type" value="Genomic_DNA"/>
</dbReference>
<dbReference type="GO" id="GO:0008203">
    <property type="term" value="P:cholesterol metabolic process"/>
    <property type="evidence" value="ECO:0007669"/>
    <property type="project" value="UniProtKB-KW"/>
</dbReference>
<dbReference type="SUPFAM" id="SSF56968">
    <property type="entry name" value="Lipovitellin-phosvitin complex, beta-sheet shell regions"/>
    <property type="match status" value="2"/>
</dbReference>
<dbReference type="Pfam" id="PF06448">
    <property type="entry name" value="DUF1081"/>
    <property type="match status" value="1"/>
</dbReference>
<sequence>MISLQRKRETLHILSELKPIMWGNKLCLLLLLGTSTLAQQDVGGLEEQSPVCFLAKRYKNFGRFVYNYEAETLNSVNGASDDKSGPKVSCTVEIDVPQTCRFIVRTTDCSLSEITDVDQEGNPVIRPAAGSEDFKAAMAKNILKVAVEGHTDVKLFPEEGEPVNILNIKRGIISTLMVPEINKEETKEMPTVHGVCSSDFAINLGSDAASEVTISRDLSKCDGFVARRQNTSPLALISGMSYPLSKLISSTQTCNYKFDAQKKHMTSGSCTEKHIFLPFSYKKEYGISAVVSQTVTLRETSKINDRIFDHNEAFKLLPMDVTDDKSPVQTKDAVIATVQKLNTLSETNEGEERASLFHKLVSELRGLNTDVLTSSVNEMMTVSGILTWQALVQCGTPECTSGMLKILRNFDHAAYDVDAFVYALGMLSNPSRLMVQDMLAMAQYKQSKPIMYALSNAVKRLYKAEGVTPEIAAVYEYMASLLGADCAGEKELNFLTLRVVGNMGDAMEAANPEIKNILLKCMRQPATTLSVQLAAIQAFRRMSVTDEVRSNIQRVSQYPKGAVQKRLAAYLILMRDPQDSDFDMVKKLLTQEQNTQIKAFVSSHIHNIISSTESETKKLGGRILQALENTDISTHHDYTTKSRNYKLGIAHENTETSIQGNVIFDPNNQLPREVLLETTLKAFGYSLDVWEFGMEGKGFEPTIEALFGENGFFPDTISKALYWAEDKMPPEVQEVLEKWVAPFKSGKQNVPENLVGEIVRNFNNLLSNLQSQESPEAMAYLNIMGTELGYIKGNDLKFIIENVIVNARTFMHHSKFNLNRLSNFDTEMFAHYIFMDNKFTLPTASGLPMTFALSGTFAPGAKGGLHIAPNMKELVFSPSVGVEFMTRMGIHFPEYVASGVELHTNMFHESSLKAKITMEQNELKLSIPAPKDTTKLFRISNKVVIVDANKATRIPYRQGGSKCRTLFSGIKYCTNMLYSNARDNNAAPYFPLNGETAFALDIEPAEDISEYTASIAYELLREGTDGSQRVDSMKMTLRAEGAKPTEATATMKYNRNRNVFTTQIQIPDIDVEAGFKIGLADSSAEGKSLTIEFSNKNVPQLSLIGRAKLQAMDDGLLQVQLLVPTLKVDATLGATVTKADGLTMQIKSDVKLPEISSMQAITFKYGEKETEAYLTSNVNADTKIPVHYAKALQSWLSLVAEDLLEKKVVKTDMKLRHIVNKGIEATNIWIDKMSEDCIYMKTLMNNIGNLEMPSVPEVLFMNFESKLRYQFNLNRFMMTIPLPLGGKSSEELGLPLVVRIPGFFVPQLQLEVDPREIQIPSFTIPSEHDLTLPLMGLFEASAKVNSNYYDWEGLITAGNNTSESPEYVARFSVMAESPIKLLSFSTEGATKITDTKRETIEVTLDGSLSHMLINTHFSVLESISFKDNVLTTGQYSISANAAPVGLDTSLTITTQFTLDSNTFLGDVNTDGSISIGSNIATTSYLHTFSIEPAKKKAKMDIALMVKSSPMKLSHKIKSTYENDEFLFESTTSMDFDPVEHTTKFNVNYKDIKLTIQSDSVTRALERMIRNQMAFSMFDGQASLRIENQAEDTQNRVYSLLTGTMNPSGMEINADASMKIFSSLASHKATLSLNTNGLTTSCTTTAQHSPFTFENIFHGGIGAPGATLSLKTKATIQDNTAELNVEGKLSSTEVYLNSMYEGSLFDISGRNRVNLRLNEDGLVFSNNMVGSFREIRTENTHSLSLTLRSFTLQTKTDNFLDKSNSYMHDITVNMEGFTASAMVKNELKVIGVNFENDARFKAEPYNVELAGTLKGSFSEEELKHIYEIKFVDLVLSAKCNTNGKLLGSHMTHATDMEVNGLTIKFSNVANFNSPSLRVDSTVKTTAAPFTLNIDAIFNSNGEVYLFGKHSGELYSKFLLKAEPTEFAQSLEYRASTSHEVTDRPTVKTNVNNKLNSLLNLEQQVVTLELTSAVNEHTFRQMLSASNNPERIAVDMKGEVSTPLFSEASQDYAISGFVKYDKNSESHFIQIPFIEHLPTVIENMKSTMIKLMDLSIEMLTEVNTKYEISAKFQAKIEELKGAVDSFDFNLFVQDLKEFIASVGNLIIRLTDQLPTDKVINLLTSIKDTVGAELKKYDIPTRVNAIYNKIEEFLSNYEIEKIIGAIMDEVVKIMKQFQVREKLQQTFDALRSVDIQPLLNKFMVPTKELLNELYSFDFKLFIDDLSDFFTRTIEKIKSVDYDSLVVELKDKVAEMTKIPCFGKLYGGFKVTSPHYNLMTTAELENTTTAPATPEFKVSLNSWAASTLKVLDFTAIASVHFAAPEMSRLTISESINVQQSSFTLDHKGTMNFYGLSAQASGETTAKATTELYVAQLVNSGFFALENGFSAKMDTAYKHDFKFPPLNILSEMMIDQKTVFGLEDGSIHLTFNNLFNENYRIWDFSDEAKHKSDIKIEMDLQNTKVTLTGDTSSSLLNIKESFDADISIFRHILIDAKLETDTPFIKDSVAELKLHAKTEDMKIDFTASHNAELVGNIEGTLSNSILTLISATEFTFDTENKGKAKIVLPFKLSGKVDLQNDIDFTLSSEIHRASWTSLGRFNQYKYSHLFSMDNGDSEITIQSEINAEADLEMLKEPITIPEITLPFLDMRTQRVESFSLWEDTGLNNILTTTQQTLDINSKLKYVKNPETITININLDPVIRAINSNMRALHKKMLIGKDKAATILASSYDKAMSEYEKYSIELPKNILIPAYKVPVMNVEMSSFTIPLPDVTLVTMPSLHIPSALSKLTVPKITLPKVQNIKIPVMGDLTYEFSVVTEVITLKTDASILNQDGLKAKFDASSISGFEILTGKIEANTNVNTKGEFKVASLFSVQHSMLEGNHESTIILSYENVETSVSNAAKINLPSLTMEIKQEIKGNPVDGLVVSMSTPSAGLIGVQMQTKRPAQVKARLYGRYPTEPTTDINIWGLKMSVMDSEKLNLQTTWNMEIPYEMMLGLKKQVPVSMEMVSDAAVKMNNKINRLVRSLKGSFEKLRRQGKAVFKKAVEKLSDVTSSDFMTTVTDRTVLILKESQKKVELVLDAVINFLRHTKFQIPGYDRRLSGLEVYQEFSTFVADVSEEAVEKFPEYFATIFASVFDHIQAVEFTIPGSNSIITGQELFDDLMTALRKIQKQLIVSIRKLGDIQLDDIIRKSSEFMQFIVEQSEKFFQTLKAPNVENISSFVMDAYRDAKNSDFLANVVKRVDDLHIIIKEYLKTVIDKIHSIMADMSTSQLRTDIQSWIDLSVKRINAFHNSVIRILKEKSKNVESYVRVSDRQIEIDIPLPFVAKFN</sequence>
<keyword evidence="6" id="KW-0325">Glycoprotein</keyword>
<dbReference type="KEGG" id="pfor:103134023"/>
<dbReference type="GO" id="GO:0008201">
    <property type="term" value="F:heparin binding"/>
    <property type="evidence" value="ECO:0007669"/>
    <property type="project" value="UniProtKB-KW"/>
</dbReference>
<dbReference type="eggNOG" id="KOG4338">
    <property type="taxonomic scope" value="Eukaryota"/>
</dbReference>
<keyword evidence="5" id="KW-0445">Lipid transport</keyword>
<evidence type="ECO:0000256" key="5">
    <source>
        <dbReference type="ARBA" id="ARBA00023055"/>
    </source>
</evidence>
<dbReference type="GO" id="GO:0042627">
    <property type="term" value="C:chylomicron"/>
    <property type="evidence" value="ECO:0007669"/>
    <property type="project" value="UniProtKB-KW"/>
</dbReference>
<dbReference type="InterPro" id="IPR001747">
    <property type="entry name" value="Vitellogenin_N"/>
</dbReference>
<keyword evidence="2" id="KW-0813">Transport</keyword>
<dbReference type="InterPro" id="IPR052418">
    <property type="entry name" value="Apolipoprotein_B"/>
</dbReference>
<name>A0A087YMR2_POEFO</name>
<dbReference type="SUPFAM" id="SSF48431">
    <property type="entry name" value="Lipovitellin-phosvitin complex, superhelical domain"/>
    <property type="match status" value="1"/>
</dbReference>
<reference evidence="10" key="3">
    <citation type="submission" date="2025-09" db="UniProtKB">
        <authorList>
            <consortium name="Ensembl"/>
        </authorList>
    </citation>
    <scope>IDENTIFICATION</scope>
</reference>
<feature type="chain" id="PRO_5001834732" evidence="8">
    <location>
        <begin position="39"/>
        <end position="3326"/>
    </location>
</feature>
<dbReference type="InterPro" id="IPR015819">
    <property type="entry name" value="Lipid_transp_b-sht_shell"/>
</dbReference>
<evidence type="ECO:0000313" key="10">
    <source>
        <dbReference type="Ensembl" id="ENSPFOP00000019315.2"/>
    </source>
</evidence>
<dbReference type="Ensembl" id="ENSPFOT00000019337.2">
    <property type="protein sequence ID" value="ENSPFOP00000019315.2"/>
    <property type="gene ID" value="ENSPFOG00000019199.2"/>
</dbReference>
<dbReference type="Pfam" id="PF01347">
    <property type="entry name" value="Vitellogenin_N"/>
    <property type="match status" value="1"/>
</dbReference>
<dbReference type="GO" id="GO:0034362">
    <property type="term" value="C:low-density lipoprotein particle"/>
    <property type="evidence" value="ECO:0007669"/>
    <property type="project" value="UniProtKB-KW"/>
</dbReference>
<dbReference type="GO" id="GO:0034361">
    <property type="term" value="C:very-low-density lipoprotein particle"/>
    <property type="evidence" value="ECO:0007669"/>
    <property type="project" value="UniProtKB-KW"/>
</dbReference>
<dbReference type="InterPro" id="IPR015255">
    <property type="entry name" value="Vitellinogen_open_b-sht"/>
</dbReference>
<dbReference type="GeneID" id="103134023"/>
<evidence type="ECO:0000256" key="1">
    <source>
        <dbReference type="ARBA" id="ARBA00004613"/>
    </source>
</evidence>
<dbReference type="PANTHER" id="PTHR13769:SF5">
    <property type="entry name" value="APOLIPOPROTEIN B-100-RELATED"/>
    <property type="match status" value="1"/>
</dbReference>
<keyword evidence="4 8" id="KW-0732">Signal</keyword>
<evidence type="ECO:0000256" key="7">
    <source>
        <dbReference type="PROSITE-ProRule" id="PRU00557"/>
    </source>
</evidence>
<dbReference type="EMBL" id="AYCK01000264">
    <property type="status" value="NOT_ANNOTATED_CDS"/>
    <property type="molecule type" value="Genomic_DNA"/>
</dbReference>
<dbReference type="FunFam" id="2.30.230.10:FF:000003">
    <property type="entry name" value="Apolipoprotein B"/>
    <property type="match status" value="1"/>
</dbReference>
<dbReference type="Gene3D" id="2.20.80.10">
    <property type="entry name" value="Lipovitellin-phosvitin complex, chain A, domain 4"/>
    <property type="match status" value="1"/>
</dbReference>
<evidence type="ECO:0000259" key="9">
    <source>
        <dbReference type="PROSITE" id="PS51211"/>
    </source>
</evidence>
<proteinExistence type="predicted"/>
<organism evidence="10 11">
    <name type="scientific">Poecilia formosa</name>
    <name type="common">Amazon molly</name>
    <name type="synonym">Limia formosa</name>
    <dbReference type="NCBI Taxonomy" id="48698"/>
    <lineage>
        <taxon>Eukaryota</taxon>
        <taxon>Metazoa</taxon>
        <taxon>Chordata</taxon>
        <taxon>Craniata</taxon>
        <taxon>Vertebrata</taxon>
        <taxon>Euteleostomi</taxon>
        <taxon>Actinopterygii</taxon>
        <taxon>Neopterygii</taxon>
        <taxon>Teleostei</taxon>
        <taxon>Neoteleostei</taxon>
        <taxon>Acanthomorphata</taxon>
        <taxon>Ovalentaria</taxon>
        <taxon>Atherinomorphae</taxon>
        <taxon>Cyprinodontiformes</taxon>
        <taxon>Poeciliidae</taxon>
        <taxon>Poeciliinae</taxon>
        <taxon>Poecilia</taxon>
    </lineage>
</organism>
<dbReference type="PROSITE" id="PS51211">
    <property type="entry name" value="VITELLOGENIN"/>
    <property type="match status" value="1"/>
</dbReference>
<protein>
    <submittedName>
        <fullName evidence="10">Apolipoprotein B-100-like</fullName>
    </submittedName>
</protein>
<evidence type="ECO:0000256" key="3">
    <source>
        <dbReference type="ARBA" id="ARBA00022525"/>
    </source>
</evidence>
<dbReference type="RefSeq" id="XP_007546139.1">
    <property type="nucleotide sequence ID" value="XM_007546077.2"/>
</dbReference>
<evidence type="ECO:0000256" key="4">
    <source>
        <dbReference type="ARBA" id="ARBA00022729"/>
    </source>
</evidence>
<evidence type="ECO:0000256" key="8">
    <source>
        <dbReference type="SAM" id="SignalP"/>
    </source>
</evidence>
<feature type="signal peptide" evidence="8">
    <location>
        <begin position="1"/>
        <end position="38"/>
    </location>
</feature>
<reference evidence="11" key="1">
    <citation type="submission" date="2013-10" db="EMBL/GenBank/DDBJ databases">
        <authorList>
            <person name="Schartl M."/>
            <person name="Warren W."/>
        </authorList>
    </citation>
    <scope>NUCLEOTIDE SEQUENCE [LARGE SCALE GENOMIC DNA]</scope>
    <source>
        <strain evidence="11">female</strain>
    </source>
</reference>
<evidence type="ECO:0000256" key="6">
    <source>
        <dbReference type="ARBA" id="ARBA00023180"/>
    </source>
</evidence>
<dbReference type="GO" id="GO:0005737">
    <property type="term" value="C:cytoplasm"/>
    <property type="evidence" value="ECO:0007669"/>
    <property type="project" value="UniProtKB-SubCell"/>
</dbReference>
<comment type="subcellular location">
    <subcellularLocation>
        <location evidence="1">Secreted</location>
    </subcellularLocation>
</comment>
<dbReference type="SMART" id="SM00638">
    <property type="entry name" value="LPD_N"/>
    <property type="match status" value="1"/>
</dbReference>
<reference evidence="10" key="2">
    <citation type="submission" date="2025-08" db="UniProtKB">
        <authorList>
            <consortium name="Ensembl"/>
        </authorList>
    </citation>
    <scope>IDENTIFICATION</scope>
</reference>
<dbReference type="Proteomes" id="UP000028760">
    <property type="component" value="Unassembled WGS sequence"/>
</dbReference>
<dbReference type="OrthoDB" id="6484170at2759"/>
<dbReference type="InterPro" id="IPR015816">
    <property type="entry name" value="Vitellinogen_b-sht_N"/>
</dbReference>
<dbReference type="OMA" id="HTTKINL"/>
<dbReference type="PANTHER" id="PTHR13769">
    <property type="entry name" value="APOLIPOPROTEIN B"/>
    <property type="match status" value="1"/>
</dbReference>
<dbReference type="Gene3D" id="1.25.10.20">
    <property type="entry name" value="Vitellinogen, superhelical"/>
    <property type="match status" value="1"/>
</dbReference>
<dbReference type="Pfam" id="PF09172">
    <property type="entry name" value="Vit_open_b-sht"/>
    <property type="match status" value="1"/>
</dbReference>
<evidence type="ECO:0000313" key="11">
    <source>
        <dbReference type="Proteomes" id="UP000028760"/>
    </source>
</evidence>
<comment type="caution">
    <text evidence="7">Lacks conserved residue(s) required for the propagation of feature annotation.</text>
</comment>
<dbReference type="GeneTree" id="ENSGT00590000083139"/>
<dbReference type="GO" id="GO:0005319">
    <property type="term" value="F:lipid transporter activity"/>
    <property type="evidence" value="ECO:0007669"/>
    <property type="project" value="InterPro"/>
</dbReference>
<keyword evidence="3" id="KW-0964">Secreted</keyword>